<keyword evidence="3" id="KW-1185">Reference proteome</keyword>
<sequence length="90" mass="10552">MSRPRQRQDHDRTDPHDPRPGDQEPKNRWTQPYKTPDGTWICRLRHPLTHTQEKAGLLYMVVAIDEDGLTALMRHEDEKATRLEARGPTQ</sequence>
<evidence type="ECO:0000313" key="3">
    <source>
        <dbReference type="Proteomes" id="UP000431901"/>
    </source>
</evidence>
<dbReference type="AlphaFoldDB" id="A0A6I4W1J4"/>
<proteinExistence type="predicted"/>
<evidence type="ECO:0000256" key="1">
    <source>
        <dbReference type="SAM" id="MobiDB-lite"/>
    </source>
</evidence>
<dbReference type="EMBL" id="WUTW01000001">
    <property type="protein sequence ID" value="MXQ62540.1"/>
    <property type="molecule type" value="Genomic_DNA"/>
</dbReference>
<comment type="caution">
    <text evidence="2">The sequence shown here is derived from an EMBL/GenBank/DDBJ whole genome shotgun (WGS) entry which is preliminary data.</text>
</comment>
<evidence type="ECO:0000313" key="2">
    <source>
        <dbReference type="EMBL" id="MXQ62540.1"/>
    </source>
</evidence>
<dbReference type="OrthoDB" id="3480900at2"/>
<name>A0A6I4W1J4_9ACTN</name>
<reference evidence="2 3" key="1">
    <citation type="submission" date="2019-12" db="EMBL/GenBank/DDBJ databases">
        <title>Nocardia macrotermitis sp. nov. and Nocardia aurantia sp. nov., isolated from the gut of the fungus growing-termite Macrotermes natalensis.</title>
        <authorList>
            <person name="Christine B."/>
            <person name="Rene B."/>
        </authorList>
    </citation>
    <scope>NUCLEOTIDE SEQUENCE [LARGE SCALE GENOMIC DNA]</scope>
    <source>
        <strain evidence="2 3">DSM 102126</strain>
    </source>
</reference>
<protein>
    <submittedName>
        <fullName evidence="2">Uncharacterized protein</fullName>
    </submittedName>
</protein>
<dbReference type="Proteomes" id="UP000431901">
    <property type="component" value="Unassembled WGS sequence"/>
</dbReference>
<dbReference type="RefSeq" id="WP_161100834.1">
    <property type="nucleotide sequence ID" value="NZ_JBHLYI010000009.1"/>
</dbReference>
<feature type="compositionally biased region" description="Basic and acidic residues" evidence="1">
    <location>
        <begin position="1"/>
        <end position="27"/>
    </location>
</feature>
<accession>A0A6I4W1J4</accession>
<gene>
    <name evidence="2" type="ORF">GQ466_00650</name>
</gene>
<feature type="region of interest" description="Disordered" evidence="1">
    <location>
        <begin position="1"/>
        <end position="36"/>
    </location>
</feature>
<organism evidence="2 3">
    <name type="scientific">Actinomadura rayongensis</name>
    <dbReference type="NCBI Taxonomy" id="1429076"/>
    <lineage>
        <taxon>Bacteria</taxon>
        <taxon>Bacillati</taxon>
        <taxon>Actinomycetota</taxon>
        <taxon>Actinomycetes</taxon>
        <taxon>Streptosporangiales</taxon>
        <taxon>Thermomonosporaceae</taxon>
        <taxon>Actinomadura</taxon>
    </lineage>
</organism>